<keyword evidence="2" id="KW-1185">Reference proteome</keyword>
<dbReference type="SUPFAM" id="SSF52540">
    <property type="entry name" value="P-loop containing nucleoside triphosphate hydrolases"/>
    <property type="match status" value="1"/>
</dbReference>
<dbReference type="InterPro" id="IPR051055">
    <property type="entry name" value="PIF1_helicase"/>
</dbReference>
<dbReference type="Proteomes" id="UP001218218">
    <property type="component" value="Unassembled WGS sequence"/>
</dbReference>
<reference evidence="1" key="1">
    <citation type="submission" date="2023-03" db="EMBL/GenBank/DDBJ databases">
        <title>Massive genome expansion in bonnet fungi (Mycena s.s.) driven by repeated elements and novel gene families across ecological guilds.</title>
        <authorList>
            <consortium name="Lawrence Berkeley National Laboratory"/>
            <person name="Harder C.B."/>
            <person name="Miyauchi S."/>
            <person name="Viragh M."/>
            <person name="Kuo A."/>
            <person name="Thoen E."/>
            <person name="Andreopoulos B."/>
            <person name="Lu D."/>
            <person name="Skrede I."/>
            <person name="Drula E."/>
            <person name="Henrissat B."/>
            <person name="Morin E."/>
            <person name="Kohler A."/>
            <person name="Barry K."/>
            <person name="LaButti K."/>
            <person name="Morin E."/>
            <person name="Salamov A."/>
            <person name="Lipzen A."/>
            <person name="Mereny Z."/>
            <person name="Hegedus B."/>
            <person name="Baldrian P."/>
            <person name="Stursova M."/>
            <person name="Weitz H."/>
            <person name="Taylor A."/>
            <person name="Grigoriev I.V."/>
            <person name="Nagy L.G."/>
            <person name="Martin F."/>
            <person name="Kauserud H."/>
        </authorList>
    </citation>
    <scope>NUCLEOTIDE SEQUENCE</scope>
    <source>
        <strain evidence="1">CBHHK002</strain>
    </source>
</reference>
<sequence>MKSMIGRTQMGRSDRGLWQIYPAMAHETLGGLATIIFGDFLQLPPVGDSALFSTKESPGPHGQLATEGREAYESFNKSIILTEFFHQQGDSPAQIAFRDALMHLRNYNTTAEDYAMYSTQFWHNLSLAEQDEFEGVLHLLPTGEAADIVNKKKLAVLNMPVVCCKAQHHRVNIAKSRKASAEDAEGLEPEIYLAEEAHIMITHNLWPSKGLVNRTQGVVKKIWYLQGTNPKKDLPAVMFVQCPEYTGMY</sequence>
<proteinExistence type="predicted"/>
<evidence type="ECO:0008006" key="3">
    <source>
        <dbReference type="Google" id="ProtNLM"/>
    </source>
</evidence>
<organism evidence="1 2">
    <name type="scientific">Mycena albidolilacea</name>
    <dbReference type="NCBI Taxonomy" id="1033008"/>
    <lineage>
        <taxon>Eukaryota</taxon>
        <taxon>Fungi</taxon>
        <taxon>Dikarya</taxon>
        <taxon>Basidiomycota</taxon>
        <taxon>Agaricomycotina</taxon>
        <taxon>Agaricomycetes</taxon>
        <taxon>Agaricomycetidae</taxon>
        <taxon>Agaricales</taxon>
        <taxon>Marasmiineae</taxon>
        <taxon>Mycenaceae</taxon>
        <taxon>Mycena</taxon>
    </lineage>
</organism>
<name>A0AAD7EJ04_9AGAR</name>
<dbReference type="InterPro" id="IPR027417">
    <property type="entry name" value="P-loop_NTPase"/>
</dbReference>
<dbReference type="EMBL" id="JARIHO010000038">
    <property type="protein sequence ID" value="KAJ7328920.1"/>
    <property type="molecule type" value="Genomic_DNA"/>
</dbReference>
<evidence type="ECO:0000313" key="2">
    <source>
        <dbReference type="Proteomes" id="UP001218218"/>
    </source>
</evidence>
<comment type="caution">
    <text evidence="1">The sequence shown here is derived from an EMBL/GenBank/DDBJ whole genome shotgun (WGS) entry which is preliminary data.</text>
</comment>
<accession>A0AAD7EJ04</accession>
<dbReference type="PANTHER" id="PTHR47642">
    <property type="entry name" value="ATP-DEPENDENT DNA HELICASE"/>
    <property type="match status" value="1"/>
</dbReference>
<gene>
    <name evidence="1" type="ORF">DFH08DRAFT_709364</name>
</gene>
<evidence type="ECO:0000313" key="1">
    <source>
        <dbReference type="EMBL" id="KAJ7328920.1"/>
    </source>
</evidence>
<protein>
    <recommendedName>
        <fullName evidence="3">ATP-dependent DNA helicase</fullName>
    </recommendedName>
</protein>
<dbReference type="AlphaFoldDB" id="A0AAD7EJ04"/>